<comment type="similarity">
    <text evidence="1">In the C-terminal section; belongs to the class-I pyridoxal-phosphate-dependent aminotransferase family.</text>
</comment>
<dbReference type="CDD" id="cd07377">
    <property type="entry name" value="WHTH_GntR"/>
    <property type="match status" value="1"/>
</dbReference>
<dbReference type="RefSeq" id="WP_265151234.1">
    <property type="nucleotide sequence ID" value="NZ_JAOXXL010000001.1"/>
</dbReference>
<evidence type="ECO:0000256" key="1">
    <source>
        <dbReference type="ARBA" id="ARBA00005384"/>
    </source>
</evidence>
<feature type="domain" description="HTH gntR-type" evidence="6">
    <location>
        <begin position="12"/>
        <end position="80"/>
    </location>
</feature>
<keyword evidence="8" id="KW-1185">Reference proteome</keyword>
<name>A0ABT4DGS2_FUSSI</name>
<dbReference type="InterPro" id="IPR000524">
    <property type="entry name" value="Tscrpt_reg_HTH_GntR"/>
</dbReference>
<gene>
    <name evidence="7" type="ORF">OCK72_00595</name>
</gene>
<dbReference type="GO" id="GO:0008483">
    <property type="term" value="F:transaminase activity"/>
    <property type="evidence" value="ECO:0007669"/>
    <property type="project" value="UniProtKB-KW"/>
</dbReference>
<dbReference type="PANTHER" id="PTHR46577:SF1">
    <property type="entry name" value="HTH-TYPE TRANSCRIPTIONAL REGULATORY PROTEIN GABR"/>
    <property type="match status" value="1"/>
</dbReference>
<dbReference type="EMBL" id="JAOXXL010000001">
    <property type="protein sequence ID" value="MCY7007143.1"/>
    <property type="molecule type" value="Genomic_DNA"/>
</dbReference>
<keyword evidence="2" id="KW-0663">Pyridoxal phosphate</keyword>
<reference evidence="7" key="1">
    <citation type="submission" date="2022-09" db="EMBL/GenBank/DDBJ databases">
        <authorList>
            <person name="Zoaiter M."/>
        </authorList>
    </citation>
    <scope>NUCLEOTIDE SEQUENCE</scope>
    <source>
        <strain evidence="7">DSM 19848</strain>
    </source>
</reference>
<keyword evidence="7" id="KW-0808">Transferase</keyword>
<evidence type="ECO:0000256" key="4">
    <source>
        <dbReference type="ARBA" id="ARBA00023125"/>
    </source>
</evidence>
<dbReference type="Proteomes" id="UP001062738">
    <property type="component" value="Unassembled WGS sequence"/>
</dbReference>
<proteinExistence type="inferred from homology"/>
<dbReference type="InterPro" id="IPR036388">
    <property type="entry name" value="WH-like_DNA-bd_sf"/>
</dbReference>
<dbReference type="InterPro" id="IPR051446">
    <property type="entry name" value="HTH_trans_reg/aminotransferase"/>
</dbReference>
<dbReference type="SMART" id="SM00345">
    <property type="entry name" value="HTH_GNTR"/>
    <property type="match status" value="1"/>
</dbReference>
<dbReference type="Pfam" id="PF00155">
    <property type="entry name" value="Aminotran_1_2"/>
    <property type="match status" value="1"/>
</dbReference>
<organism evidence="7 8">
    <name type="scientific">Fusobacterium simiae</name>
    <dbReference type="NCBI Taxonomy" id="855"/>
    <lineage>
        <taxon>Bacteria</taxon>
        <taxon>Fusobacteriati</taxon>
        <taxon>Fusobacteriota</taxon>
        <taxon>Fusobacteriia</taxon>
        <taxon>Fusobacteriales</taxon>
        <taxon>Fusobacteriaceae</taxon>
        <taxon>Fusobacterium</taxon>
    </lineage>
</organism>
<protein>
    <submittedName>
        <fullName evidence="7">PLP-dependent aminotransferase family protein</fullName>
    </submittedName>
</protein>
<sequence>MIILNLINKSKIPLYIQMYTEIKKLIQTRILKANEKLPSKKNFMDYYNISQNTIQNALYLLLEEGYIFSIERKGYFVSDIENLIIHNFKIENKIQHNEKKKIQYDFSYSGVDSQSLAKTIFKRITKDVYDEKNDDLLFQGHIQGDLLLRKSICEYLSQSRGFKVEAEQLVISSGTEYLFYIIFKLFNNKIYGLENPGYKMFKELFLTNNISFKAISLDESGIMIEDLKKHNINIACVTPSHQFPSGTIMSIRRRTELLNWANENINRYIVEDDYDSEFKYTGRPIPALKANDINDKVIYLGSFSKSISPAVRVSYLVLPKELLNVYQKKLPYFICPVPTLNQKILYRFIKDGHFVRHINKMRTLYKKKREFLVNIIKTYSSEILSKEIYVQGADAGLHLVIKLNKKIDEEAFLKECLEKSIQLYSLTEYYLEKIYNETSSFLLGYANLTNKEMEEGMLLLLQILKKYYI</sequence>
<dbReference type="InterPro" id="IPR004839">
    <property type="entry name" value="Aminotransferase_I/II_large"/>
</dbReference>
<keyword evidence="4" id="KW-0238">DNA-binding</keyword>
<keyword evidence="5" id="KW-0804">Transcription</keyword>
<evidence type="ECO:0000256" key="3">
    <source>
        <dbReference type="ARBA" id="ARBA00023015"/>
    </source>
</evidence>
<dbReference type="Gene3D" id="1.10.10.10">
    <property type="entry name" value="Winged helix-like DNA-binding domain superfamily/Winged helix DNA-binding domain"/>
    <property type="match status" value="1"/>
</dbReference>
<dbReference type="CDD" id="cd00609">
    <property type="entry name" value="AAT_like"/>
    <property type="match status" value="1"/>
</dbReference>
<dbReference type="InterPro" id="IPR015421">
    <property type="entry name" value="PyrdxlP-dep_Trfase_major"/>
</dbReference>
<dbReference type="Pfam" id="PF00392">
    <property type="entry name" value="GntR"/>
    <property type="match status" value="1"/>
</dbReference>
<accession>A0ABT4DGS2</accession>
<evidence type="ECO:0000313" key="8">
    <source>
        <dbReference type="Proteomes" id="UP001062738"/>
    </source>
</evidence>
<dbReference type="Gene3D" id="3.40.640.10">
    <property type="entry name" value="Type I PLP-dependent aspartate aminotransferase-like (Major domain)"/>
    <property type="match status" value="1"/>
</dbReference>
<dbReference type="InterPro" id="IPR015424">
    <property type="entry name" value="PyrdxlP-dep_Trfase"/>
</dbReference>
<comment type="caution">
    <text evidence="7">The sequence shown here is derived from an EMBL/GenBank/DDBJ whole genome shotgun (WGS) entry which is preliminary data.</text>
</comment>
<evidence type="ECO:0000259" key="6">
    <source>
        <dbReference type="PROSITE" id="PS50949"/>
    </source>
</evidence>
<keyword evidence="7" id="KW-0032">Aminotransferase</keyword>
<keyword evidence="3" id="KW-0805">Transcription regulation</keyword>
<evidence type="ECO:0000256" key="5">
    <source>
        <dbReference type="ARBA" id="ARBA00023163"/>
    </source>
</evidence>
<dbReference type="InterPro" id="IPR036390">
    <property type="entry name" value="WH_DNA-bd_sf"/>
</dbReference>
<dbReference type="PROSITE" id="PS50949">
    <property type="entry name" value="HTH_GNTR"/>
    <property type="match status" value="1"/>
</dbReference>
<evidence type="ECO:0000256" key="2">
    <source>
        <dbReference type="ARBA" id="ARBA00022898"/>
    </source>
</evidence>
<dbReference type="SUPFAM" id="SSF53383">
    <property type="entry name" value="PLP-dependent transferases"/>
    <property type="match status" value="1"/>
</dbReference>
<evidence type="ECO:0000313" key="7">
    <source>
        <dbReference type="EMBL" id="MCY7007143.1"/>
    </source>
</evidence>
<dbReference type="PANTHER" id="PTHR46577">
    <property type="entry name" value="HTH-TYPE TRANSCRIPTIONAL REGULATORY PROTEIN GABR"/>
    <property type="match status" value="1"/>
</dbReference>
<dbReference type="SUPFAM" id="SSF46785">
    <property type="entry name" value="Winged helix' DNA-binding domain"/>
    <property type="match status" value="1"/>
</dbReference>